<evidence type="ECO:0000256" key="3">
    <source>
        <dbReference type="ARBA" id="ARBA00022723"/>
    </source>
</evidence>
<evidence type="ECO:0000256" key="4">
    <source>
        <dbReference type="ARBA" id="ARBA00022741"/>
    </source>
</evidence>
<dbReference type="OrthoDB" id="9788394at2"/>
<dbReference type="GO" id="GO:0006777">
    <property type="term" value="P:Mo-molybdopterin cofactor biosynthetic process"/>
    <property type="evidence" value="ECO:0007669"/>
    <property type="project" value="UniProtKB-KW"/>
</dbReference>
<comment type="cofactor">
    <cofactor evidence="8">
        <name>Mg(2+)</name>
        <dbReference type="ChEBI" id="CHEBI:18420"/>
    </cofactor>
</comment>
<dbReference type="Gene3D" id="3.90.550.10">
    <property type="entry name" value="Spore Coat Polysaccharide Biosynthesis Protein SpsA, Chain A"/>
    <property type="match status" value="1"/>
</dbReference>
<feature type="binding site" evidence="8">
    <location>
        <position position="98"/>
    </location>
    <ligand>
        <name>GTP</name>
        <dbReference type="ChEBI" id="CHEBI:37565"/>
    </ligand>
</feature>
<protein>
    <recommendedName>
        <fullName evidence="8">Probable molybdenum cofactor guanylyltransferase</fullName>
        <shortName evidence="8">MoCo guanylyltransferase</shortName>
        <ecNumber evidence="8">2.7.7.77</ecNumber>
    </recommendedName>
    <alternativeName>
        <fullName evidence="8">GTP:molybdopterin guanylyltransferase</fullName>
    </alternativeName>
    <alternativeName>
        <fullName evidence="8">Mo-MPT guanylyltransferase</fullName>
    </alternativeName>
    <alternativeName>
        <fullName evidence="8">Molybdopterin guanylyltransferase</fullName>
    </alternativeName>
    <alternativeName>
        <fullName evidence="8">Molybdopterin-guanine dinucleotide synthase</fullName>
        <shortName evidence="8">MGD synthase</shortName>
    </alternativeName>
</protein>
<evidence type="ECO:0000256" key="2">
    <source>
        <dbReference type="ARBA" id="ARBA00022679"/>
    </source>
</evidence>
<keyword evidence="3 8" id="KW-0479">Metal-binding</keyword>
<dbReference type="GO" id="GO:0005737">
    <property type="term" value="C:cytoplasm"/>
    <property type="evidence" value="ECO:0007669"/>
    <property type="project" value="UniProtKB-SubCell"/>
</dbReference>
<feature type="binding site" evidence="8">
    <location>
        <position position="69"/>
    </location>
    <ligand>
        <name>GTP</name>
        <dbReference type="ChEBI" id="CHEBI:37565"/>
    </ligand>
</feature>
<dbReference type="GO" id="GO:0046872">
    <property type="term" value="F:metal ion binding"/>
    <property type="evidence" value="ECO:0007669"/>
    <property type="project" value="UniProtKB-KW"/>
</dbReference>
<keyword evidence="2 8" id="KW-0808">Transferase</keyword>
<keyword evidence="1 8" id="KW-0963">Cytoplasm</keyword>
<dbReference type="PANTHER" id="PTHR19136">
    <property type="entry name" value="MOLYBDENUM COFACTOR GUANYLYLTRANSFERASE"/>
    <property type="match status" value="1"/>
</dbReference>
<feature type="binding site" evidence="8">
    <location>
        <position position="24"/>
    </location>
    <ligand>
        <name>GTP</name>
        <dbReference type="ChEBI" id="CHEBI:37565"/>
    </ligand>
</feature>
<evidence type="ECO:0000259" key="9">
    <source>
        <dbReference type="Pfam" id="PF12804"/>
    </source>
</evidence>
<dbReference type="InterPro" id="IPR029044">
    <property type="entry name" value="Nucleotide-diphossugar_trans"/>
</dbReference>
<comment type="caution">
    <text evidence="8">Lacks conserved residue(s) required for the propagation of feature annotation.</text>
</comment>
<dbReference type="EC" id="2.7.7.77" evidence="8"/>
<dbReference type="PANTHER" id="PTHR19136:SF81">
    <property type="entry name" value="MOLYBDENUM COFACTOR GUANYLYLTRANSFERASE"/>
    <property type="match status" value="1"/>
</dbReference>
<dbReference type="InterPro" id="IPR013482">
    <property type="entry name" value="Molybde_CF_guanTrfase"/>
</dbReference>
<reference evidence="10 11" key="1">
    <citation type="journal article" date="2013" name="PLoS ONE">
        <title>Genomic analysis of Melioribacter roseus, facultatively anaerobic organotrophic bacterium representing a novel deep lineage within Bacteriodetes/Chlorobi group.</title>
        <authorList>
            <person name="Kadnikov V.V."/>
            <person name="Mardanov A.V."/>
            <person name="Podosokorskaya O.A."/>
            <person name="Gavrilov S.N."/>
            <person name="Kublanov I.V."/>
            <person name="Beletsky A.V."/>
            <person name="Bonch-Osmolovskaya E.A."/>
            <person name="Ravin N.V."/>
        </authorList>
    </citation>
    <scope>NUCLEOTIDE SEQUENCE [LARGE SCALE GENOMIC DNA]</scope>
    <source>
        <strain evidence="11">JCM 17771 / P3M-2</strain>
    </source>
</reference>
<dbReference type="PATRIC" id="fig|1191523.3.peg.1146"/>
<evidence type="ECO:0000313" key="11">
    <source>
        <dbReference type="Proteomes" id="UP000009011"/>
    </source>
</evidence>
<keyword evidence="5 8" id="KW-0460">Magnesium</keyword>
<feature type="domain" description="MobA-like NTP transferase" evidence="9">
    <location>
        <begin position="9"/>
        <end position="154"/>
    </location>
</feature>
<keyword evidence="11" id="KW-1185">Reference proteome</keyword>
<evidence type="ECO:0000313" key="10">
    <source>
        <dbReference type="EMBL" id="AFN74322.1"/>
    </source>
</evidence>
<comment type="catalytic activity">
    <reaction evidence="8">
        <text>Mo-molybdopterin + GTP + H(+) = Mo-molybdopterin guanine dinucleotide + diphosphate</text>
        <dbReference type="Rhea" id="RHEA:34243"/>
        <dbReference type="ChEBI" id="CHEBI:15378"/>
        <dbReference type="ChEBI" id="CHEBI:33019"/>
        <dbReference type="ChEBI" id="CHEBI:37565"/>
        <dbReference type="ChEBI" id="CHEBI:71302"/>
        <dbReference type="ChEBI" id="CHEBI:71310"/>
        <dbReference type="EC" id="2.7.7.77"/>
    </reaction>
</comment>
<comment type="domain">
    <text evidence="8">The N-terminal domain determines nucleotide recognition and specific binding, while the C-terminal domain determines the specific binding to the target protein.</text>
</comment>
<dbReference type="EMBL" id="CP003557">
    <property type="protein sequence ID" value="AFN74322.1"/>
    <property type="molecule type" value="Genomic_DNA"/>
</dbReference>
<dbReference type="GO" id="GO:0061603">
    <property type="term" value="F:molybdenum cofactor guanylyltransferase activity"/>
    <property type="evidence" value="ECO:0007669"/>
    <property type="project" value="UniProtKB-EC"/>
</dbReference>
<dbReference type="AlphaFoldDB" id="I6YUS6"/>
<evidence type="ECO:0000256" key="6">
    <source>
        <dbReference type="ARBA" id="ARBA00023134"/>
    </source>
</evidence>
<dbReference type="eggNOG" id="COG0746">
    <property type="taxonomic scope" value="Bacteria"/>
</dbReference>
<evidence type="ECO:0000256" key="8">
    <source>
        <dbReference type="HAMAP-Rule" id="MF_00316"/>
    </source>
</evidence>
<evidence type="ECO:0000256" key="1">
    <source>
        <dbReference type="ARBA" id="ARBA00022490"/>
    </source>
</evidence>
<comment type="subcellular location">
    <subcellularLocation>
        <location evidence="8">Cytoplasm</location>
    </subcellularLocation>
</comment>
<dbReference type="InterPro" id="IPR025877">
    <property type="entry name" value="MobA-like_NTP_Trfase"/>
</dbReference>
<sequence>MKKRQNITGVILSGGKSSRMGENKSLLKINGITVIEIILRLMEPFFEEIILSTNDPEEYKFLGLKSAEDVYRNSGPLAGIHSALKNSATEKNFVISCDVPLMSAEMIEYFLNYESRSDILISRAAGYLQPLVGIYNKKLLPLIENILEETGSRGNHKSLHRLLDAADTTIIDPAGLEFYSDELFFNMNNKDDYEAIMKRLME</sequence>
<feature type="binding site" evidence="8">
    <location>
        <position position="98"/>
    </location>
    <ligand>
        <name>Mg(2+)</name>
        <dbReference type="ChEBI" id="CHEBI:18420"/>
    </ligand>
</feature>
<name>I6YUS6_MELRP</name>
<dbReference type="Proteomes" id="UP000009011">
    <property type="component" value="Chromosome"/>
</dbReference>
<dbReference type="RefSeq" id="WP_014855758.1">
    <property type="nucleotide sequence ID" value="NC_018178.1"/>
</dbReference>
<proteinExistence type="inferred from homology"/>
<dbReference type="STRING" id="1191523.MROS_1083"/>
<evidence type="ECO:0000256" key="7">
    <source>
        <dbReference type="ARBA" id="ARBA00023150"/>
    </source>
</evidence>
<keyword evidence="6 8" id="KW-0342">GTP-binding</keyword>
<keyword evidence="7 8" id="KW-0501">Molybdenum cofactor biosynthesis</keyword>
<gene>
    <name evidence="8" type="primary">mobA</name>
    <name evidence="10" type="ordered locus">MROS_1083</name>
</gene>
<dbReference type="HAMAP" id="MF_00316">
    <property type="entry name" value="MobA"/>
    <property type="match status" value="1"/>
</dbReference>
<dbReference type="Pfam" id="PF12804">
    <property type="entry name" value="NTP_transf_3"/>
    <property type="match status" value="1"/>
</dbReference>
<evidence type="ECO:0000256" key="5">
    <source>
        <dbReference type="ARBA" id="ARBA00022842"/>
    </source>
</evidence>
<feature type="binding site" evidence="8">
    <location>
        <begin position="12"/>
        <end position="14"/>
    </location>
    <ligand>
        <name>GTP</name>
        <dbReference type="ChEBI" id="CHEBI:37565"/>
    </ligand>
</feature>
<comment type="function">
    <text evidence="8">Transfers a GMP moiety from GTP to Mo-molybdopterin (Mo-MPT) cofactor (Moco or molybdenum cofactor) to form Mo-molybdopterin guanine dinucleotide (Mo-MGD) cofactor.</text>
</comment>
<dbReference type="KEGG" id="mro:MROS_1083"/>
<dbReference type="SUPFAM" id="SSF53448">
    <property type="entry name" value="Nucleotide-diphospho-sugar transferases"/>
    <property type="match status" value="1"/>
</dbReference>
<organism evidence="10 11">
    <name type="scientific">Melioribacter roseus (strain DSM 23840 / JCM 17771 / VKM B-2668 / P3M-2)</name>
    <dbReference type="NCBI Taxonomy" id="1191523"/>
    <lineage>
        <taxon>Bacteria</taxon>
        <taxon>Pseudomonadati</taxon>
        <taxon>Ignavibacteriota</taxon>
        <taxon>Ignavibacteria</taxon>
        <taxon>Ignavibacteriales</taxon>
        <taxon>Melioribacteraceae</taxon>
        <taxon>Melioribacter</taxon>
    </lineage>
</organism>
<dbReference type="GO" id="GO:0005525">
    <property type="term" value="F:GTP binding"/>
    <property type="evidence" value="ECO:0007669"/>
    <property type="project" value="UniProtKB-UniRule"/>
</dbReference>
<accession>I6YUS6</accession>
<dbReference type="HOGENOM" id="CLU_055597_2_0_10"/>
<keyword evidence="4 8" id="KW-0547">Nucleotide-binding</keyword>
<dbReference type="CDD" id="cd02503">
    <property type="entry name" value="MobA"/>
    <property type="match status" value="1"/>
</dbReference>
<comment type="similarity">
    <text evidence="8">Belongs to the MobA family.</text>
</comment>